<dbReference type="Proteomes" id="UP000233467">
    <property type="component" value="Unassembled WGS sequence"/>
</dbReference>
<reference evidence="1 2" key="1">
    <citation type="journal article" date="2017" name="Front. Microbiol.">
        <title>Strong Genomic and Phenotypic Heterogeneity in the Aeromonas sobria Species Complex.</title>
        <authorList>
            <person name="Gauthier J."/>
            <person name="Vincent A.T."/>
            <person name="Charette S.J."/>
            <person name="Derome N."/>
        </authorList>
    </citation>
    <scope>NUCLEOTIDE SEQUENCE [LARGE SCALE GENOMIC DNA]</scope>
    <source>
        <strain evidence="1 2">TM18</strain>
    </source>
</reference>
<proteinExistence type="predicted"/>
<evidence type="ECO:0000313" key="2">
    <source>
        <dbReference type="Proteomes" id="UP000233467"/>
    </source>
</evidence>
<dbReference type="AlphaFoldDB" id="A0A2N3J605"/>
<accession>A0A2N3J605</accession>
<name>A0A2N3J605_AERSO</name>
<organism evidence="1 2">
    <name type="scientific">Aeromonas sobria</name>
    <dbReference type="NCBI Taxonomy" id="646"/>
    <lineage>
        <taxon>Bacteria</taxon>
        <taxon>Pseudomonadati</taxon>
        <taxon>Pseudomonadota</taxon>
        <taxon>Gammaproteobacteria</taxon>
        <taxon>Aeromonadales</taxon>
        <taxon>Aeromonadaceae</taxon>
        <taxon>Aeromonas</taxon>
    </lineage>
</organism>
<keyword evidence="2" id="KW-1185">Reference proteome</keyword>
<gene>
    <name evidence="1" type="ORF">CJP16_03500</name>
</gene>
<dbReference type="EMBL" id="NQMM01000012">
    <property type="protein sequence ID" value="PKQ81874.1"/>
    <property type="molecule type" value="Genomic_DNA"/>
</dbReference>
<protein>
    <submittedName>
        <fullName evidence="1">Uncharacterized protein</fullName>
    </submittedName>
</protein>
<sequence length="66" mass="7334">MILLTDINGCKHAVSTDAISRVSEPSTSAHWHGIHSYVHLFDGEVISARQHVNEILRLIAEEKDNA</sequence>
<evidence type="ECO:0000313" key="1">
    <source>
        <dbReference type="EMBL" id="PKQ81874.1"/>
    </source>
</evidence>
<comment type="caution">
    <text evidence="1">The sequence shown here is derived from an EMBL/GenBank/DDBJ whole genome shotgun (WGS) entry which is preliminary data.</text>
</comment>